<dbReference type="Pfam" id="PF06386">
    <property type="entry name" value="GvpL_GvpF"/>
    <property type="match status" value="1"/>
</dbReference>
<dbReference type="OrthoDB" id="350702at2157"/>
<dbReference type="InterPro" id="IPR054796">
    <property type="entry name" value="Gas_vesic_GvpL"/>
</dbReference>
<reference evidence="5 6" key="1">
    <citation type="submission" date="2018-09" db="EMBL/GenBank/DDBJ databases">
        <title>Genomic Encyclopedia of Archaeal and Bacterial Type Strains, Phase II (KMG-II): from individual species to whole genera.</title>
        <authorList>
            <person name="Goeker M."/>
        </authorList>
    </citation>
    <scope>NUCLEOTIDE SEQUENCE [LARGE SCALE GENOMIC DNA]</scope>
    <source>
        <strain evidence="5 6">DSM 13151</strain>
    </source>
</reference>
<dbReference type="RefSeq" id="WP_120244193.1">
    <property type="nucleotide sequence ID" value="NZ_RAPO01000002.1"/>
</dbReference>
<accession>A0A3R7HXD2</accession>
<dbReference type="InterPro" id="IPR009430">
    <property type="entry name" value="GvpL/GvpF"/>
</dbReference>
<gene>
    <name evidence="5" type="ORF">ATJ93_1700</name>
</gene>
<feature type="compositionally biased region" description="Basic and acidic residues" evidence="4">
    <location>
        <begin position="11"/>
        <end position="29"/>
    </location>
</feature>
<dbReference type="Proteomes" id="UP000283805">
    <property type="component" value="Unassembled WGS sequence"/>
</dbReference>
<dbReference type="GO" id="GO:0031412">
    <property type="term" value="P:gas vesicle organization"/>
    <property type="evidence" value="ECO:0007669"/>
    <property type="project" value="InterPro"/>
</dbReference>
<sequence>MSTNGPGSEAESERTDRADRVDPNERLEGSDADAGEVPAIDEGRYLYCIVQVETGNTEDADSEGDPSAALDTTGVDGEPVSVIVEDGIGAVVHACDGIYDSADLAQVRRWLVRHQTVVDEAGQAFGTPIPFQFDTILRGDDERVREWLHEERETLERALSGLADHWEYRVEVVERDPIDDATLIERDERLRELDAKIGDSGEGTAFLLEKKLTQRLKEVRAARRESLTADLEDRLADAAREVHSLERSPTASLDDAVTDESGEGGAGGNGVNDGETLCRLTLLAHEDAESEIGSILDDVAAEDGLEVRFTGPWPPYTFAPELGGGDESGDGQTRGREQRREP</sequence>
<dbReference type="GO" id="GO:0031411">
    <property type="term" value="C:gas vesicle"/>
    <property type="evidence" value="ECO:0007669"/>
    <property type="project" value="UniProtKB-SubCell"/>
</dbReference>
<comment type="similarity">
    <text evidence="3">Belongs to the gas vesicle GvpF/GvpL family.</text>
</comment>
<evidence type="ECO:0000313" key="5">
    <source>
        <dbReference type="EMBL" id="RKD94857.1"/>
    </source>
</evidence>
<dbReference type="NCBIfam" id="NF045778">
    <property type="entry name" value="gas_vesic_GvpL"/>
    <property type="match status" value="1"/>
</dbReference>
<evidence type="ECO:0000256" key="3">
    <source>
        <dbReference type="ARBA" id="ARBA00035643"/>
    </source>
</evidence>
<evidence type="ECO:0000256" key="2">
    <source>
        <dbReference type="ARBA" id="ARBA00035108"/>
    </source>
</evidence>
<evidence type="ECO:0000256" key="4">
    <source>
        <dbReference type="SAM" id="MobiDB-lite"/>
    </source>
</evidence>
<evidence type="ECO:0000256" key="1">
    <source>
        <dbReference type="ARBA" id="ARBA00022987"/>
    </source>
</evidence>
<keyword evidence="6" id="KW-1185">Reference proteome</keyword>
<name>A0A3R7HXD2_9EURY</name>
<comment type="caution">
    <text evidence="5">The sequence shown here is derived from an EMBL/GenBank/DDBJ whole genome shotgun (WGS) entry which is preliminary data.</text>
</comment>
<dbReference type="PANTHER" id="PTHR36852:SF1">
    <property type="entry name" value="PROTEIN GVPL 2"/>
    <property type="match status" value="1"/>
</dbReference>
<comment type="subcellular location">
    <subcellularLocation>
        <location evidence="2">Gas vesicle</location>
    </subcellularLocation>
</comment>
<proteinExistence type="inferred from homology"/>
<dbReference type="PANTHER" id="PTHR36852">
    <property type="entry name" value="PROTEIN GVPL 2"/>
    <property type="match status" value="1"/>
</dbReference>
<feature type="compositionally biased region" description="Basic and acidic residues" evidence="4">
    <location>
        <begin position="333"/>
        <end position="342"/>
    </location>
</feature>
<protein>
    <submittedName>
        <fullName evidence="5">Gas vesicle protein GvpL/GvpF</fullName>
    </submittedName>
</protein>
<dbReference type="AlphaFoldDB" id="A0A3R7HXD2"/>
<keyword evidence="1" id="KW-0304">Gas vesicle</keyword>
<dbReference type="EMBL" id="RAPO01000002">
    <property type="protein sequence ID" value="RKD94857.1"/>
    <property type="molecule type" value="Genomic_DNA"/>
</dbReference>
<feature type="region of interest" description="Disordered" evidence="4">
    <location>
        <begin position="1"/>
        <end position="38"/>
    </location>
</feature>
<feature type="region of interest" description="Disordered" evidence="4">
    <location>
        <begin position="241"/>
        <end position="273"/>
    </location>
</feature>
<organism evidence="5 6">
    <name type="scientific">Halopiger aswanensis</name>
    <dbReference type="NCBI Taxonomy" id="148449"/>
    <lineage>
        <taxon>Archaea</taxon>
        <taxon>Methanobacteriati</taxon>
        <taxon>Methanobacteriota</taxon>
        <taxon>Stenosarchaea group</taxon>
        <taxon>Halobacteria</taxon>
        <taxon>Halobacteriales</taxon>
        <taxon>Natrialbaceae</taxon>
        <taxon>Halopiger</taxon>
    </lineage>
</organism>
<evidence type="ECO:0000313" key="6">
    <source>
        <dbReference type="Proteomes" id="UP000283805"/>
    </source>
</evidence>
<feature type="region of interest" description="Disordered" evidence="4">
    <location>
        <begin position="311"/>
        <end position="342"/>
    </location>
</feature>